<reference evidence="1" key="1">
    <citation type="submission" date="2021-06" db="EMBL/GenBank/DDBJ databases">
        <authorList>
            <person name="Kallberg Y."/>
            <person name="Tangrot J."/>
            <person name="Rosling A."/>
        </authorList>
    </citation>
    <scope>NUCLEOTIDE SEQUENCE</scope>
    <source>
        <strain evidence="1">CL356</strain>
    </source>
</reference>
<protein>
    <submittedName>
        <fullName evidence="1">116_t:CDS:1</fullName>
    </submittedName>
</protein>
<organism evidence="1 2">
    <name type="scientific">Acaulospora colombiana</name>
    <dbReference type="NCBI Taxonomy" id="27376"/>
    <lineage>
        <taxon>Eukaryota</taxon>
        <taxon>Fungi</taxon>
        <taxon>Fungi incertae sedis</taxon>
        <taxon>Mucoromycota</taxon>
        <taxon>Glomeromycotina</taxon>
        <taxon>Glomeromycetes</taxon>
        <taxon>Diversisporales</taxon>
        <taxon>Acaulosporaceae</taxon>
        <taxon>Acaulospora</taxon>
    </lineage>
</organism>
<sequence>MNESDNDGKIRESFVKISGTGFVLDDKPYYIIGANYWQAMNLGMVIGNRSRVIQDLATLKENGVNCVRIMAGSEGPSGEPQRMYPALMNSPGEYNEDVFEVINRRNTVNGIIYKDDSVIFSWELANEPQDIPKENGHEYMGKWIDSSAGYIKSLDENHLVTSGAEGKHGKEWFITMHRNFTSAHVWVENWGYYKSDDPSIENFQRANSFMLDFLQNVSDWSTSILHKPVLLGEYGMARDAWSGVSKYSPKATTTNRDKYFTAITNKVLELEKQHKFTGHMFWAYAGVAKPSDNYPQWIGDPPHEPPGWYSVYDTDKNTLKVFATHAKE</sequence>
<evidence type="ECO:0000313" key="1">
    <source>
        <dbReference type="EMBL" id="CAG8472058.1"/>
    </source>
</evidence>
<evidence type="ECO:0000313" key="2">
    <source>
        <dbReference type="Proteomes" id="UP000789525"/>
    </source>
</evidence>
<comment type="caution">
    <text evidence="1">The sequence shown here is derived from an EMBL/GenBank/DDBJ whole genome shotgun (WGS) entry which is preliminary data.</text>
</comment>
<feature type="non-terminal residue" evidence="1">
    <location>
        <position position="328"/>
    </location>
</feature>
<gene>
    <name evidence="1" type="ORF">ACOLOM_LOCUS1631</name>
</gene>
<name>A0ACA9KGL4_9GLOM</name>
<dbReference type="EMBL" id="CAJVPT010001972">
    <property type="protein sequence ID" value="CAG8472058.1"/>
    <property type="molecule type" value="Genomic_DNA"/>
</dbReference>
<dbReference type="Proteomes" id="UP000789525">
    <property type="component" value="Unassembled WGS sequence"/>
</dbReference>
<keyword evidence="2" id="KW-1185">Reference proteome</keyword>
<accession>A0ACA9KGL4</accession>
<proteinExistence type="predicted"/>